<dbReference type="PRINTS" id="PR00120">
    <property type="entry name" value="HATPASE"/>
</dbReference>
<dbReference type="PRINTS" id="PR00119">
    <property type="entry name" value="CATATPASE"/>
</dbReference>
<dbReference type="GO" id="GO:0030007">
    <property type="term" value="P:intracellular potassium ion homeostasis"/>
    <property type="evidence" value="ECO:0007669"/>
    <property type="project" value="TreeGrafter"/>
</dbReference>
<keyword evidence="2 8" id="KW-0812">Transmembrane</keyword>
<dbReference type="GO" id="GO:0005391">
    <property type="term" value="F:P-type sodium:potassium-exchanging transporter activity"/>
    <property type="evidence" value="ECO:0007669"/>
    <property type="project" value="TreeGrafter"/>
</dbReference>
<evidence type="ECO:0000313" key="10">
    <source>
        <dbReference type="Proteomes" id="UP000887540"/>
    </source>
</evidence>
<dbReference type="Proteomes" id="UP000887540">
    <property type="component" value="Unplaced"/>
</dbReference>
<dbReference type="GO" id="GO:0006883">
    <property type="term" value="P:intracellular sodium ion homeostasis"/>
    <property type="evidence" value="ECO:0007669"/>
    <property type="project" value="TreeGrafter"/>
</dbReference>
<dbReference type="InterPro" id="IPR036412">
    <property type="entry name" value="HAD-like_sf"/>
</dbReference>
<organism evidence="10 11">
    <name type="scientific">Acrobeloides nanus</name>
    <dbReference type="NCBI Taxonomy" id="290746"/>
    <lineage>
        <taxon>Eukaryota</taxon>
        <taxon>Metazoa</taxon>
        <taxon>Ecdysozoa</taxon>
        <taxon>Nematoda</taxon>
        <taxon>Chromadorea</taxon>
        <taxon>Rhabditida</taxon>
        <taxon>Tylenchina</taxon>
        <taxon>Cephalobomorpha</taxon>
        <taxon>Cephaloboidea</taxon>
        <taxon>Cephalobidae</taxon>
        <taxon>Acrobeloides</taxon>
    </lineage>
</organism>
<dbReference type="InterPro" id="IPR050510">
    <property type="entry name" value="Cation_transp_ATPase_P-type"/>
</dbReference>
<dbReference type="GO" id="GO:0016887">
    <property type="term" value="F:ATP hydrolysis activity"/>
    <property type="evidence" value="ECO:0007669"/>
    <property type="project" value="InterPro"/>
</dbReference>
<evidence type="ECO:0000256" key="2">
    <source>
        <dbReference type="ARBA" id="ARBA00022692"/>
    </source>
</evidence>
<dbReference type="PROSITE" id="PS00154">
    <property type="entry name" value="ATPASE_E1_E2"/>
    <property type="match status" value="1"/>
</dbReference>
<dbReference type="GO" id="GO:0036376">
    <property type="term" value="P:sodium ion export across plasma membrane"/>
    <property type="evidence" value="ECO:0007669"/>
    <property type="project" value="TreeGrafter"/>
</dbReference>
<feature type="transmembrane region" description="Helical" evidence="8">
    <location>
        <begin position="117"/>
        <end position="140"/>
    </location>
</feature>
<evidence type="ECO:0000256" key="8">
    <source>
        <dbReference type="SAM" id="Phobius"/>
    </source>
</evidence>
<dbReference type="Gene3D" id="1.20.1110.10">
    <property type="entry name" value="Calcium-transporting ATPase, transmembrane domain"/>
    <property type="match status" value="1"/>
</dbReference>
<dbReference type="GO" id="GO:0005524">
    <property type="term" value="F:ATP binding"/>
    <property type="evidence" value="ECO:0007669"/>
    <property type="project" value="UniProtKB-KW"/>
</dbReference>
<keyword evidence="5" id="KW-1278">Translocase</keyword>
<keyword evidence="7 8" id="KW-0472">Membrane</keyword>
<dbReference type="InterPro" id="IPR008250">
    <property type="entry name" value="ATPase_P-typ_transduc_dom_A_sf"/>
</dbReference>
<dbReference type="SUPFAM" id="SSF81653">
    <property type="entry name" value="Calcium ATPase, transduction domain A"/>
    <property type="match status" value="1"/>
</dbReference>
<dbReference type="NCBIfam" id="TIGR01494">
    <property type="entry name" value="ATPase_P-type"/>
    <property type="match status" value="2"/>
</dbReference>
<dbReference type="Gene3D" id="2.70.150.10">
    <property type="entry name" value="Calcium-transporting ATPase, cytoplasmic transduction domain A"/>
    <property type="match status" value="1"/>
</dbReference>
<dbReference type="Gene3D" id="3.40.50.1000">
    <property type="entry name" value="HAD superfamily/HAD-like"/>
    <property type="match status" value="1"/>
</dbReference>
<sequence length="697" mass="76796">MDKQIFASEIVVGDIIRIQSGVRVPADARILQCNQLKLETSSITGEPEPLDYHEEEVPENINIFESKNVAFNSSLCVDGEGVGVVIRTGINTVIGQIAELTTSQPVKKSRLEMQIRLYIRFLLVAALAVGSSVFLMGGTIHHWENIPMLLATSYAVCAVGMVPEGLPATVTSILTVIARRLEKKNVYLKRLDIVEALGSASIIATDKTGTLTKNVMTVTDVWYNNEVISGLPKGNESTFINTSPKSLERFAAPLYGIFLGMIVCNKATFGKDDKTQDAVRVEMPHQKSQNTDETPAAIRMCREAGIKVFMVTGDHHTTAKAIAQQIGLIDDKPRNQIDWEIVYGEEIPHLTDKDWDRLIARNSLVFSRTTPEQKLLIVEQCQKRKQIIAMTGDGVNDAPALKKSDIGVGMGSGSDVAKQAADIILTDDNFASIVAAIQEGRLMFDNIKKLMSYILTHLVPEVWGILVHYCFGMPIGQTSLQILSIDLGTEIPPGIAMCKEPAEDDIMVPPWHSYKKFYHNGTLPKAISSVRPEIYSFKLTPECDPTPIQRSIMRVQLYDNRKLYVAKLDLVWKDRCKDEFHCLGNGQKITGSPHYCDGHPHEPTGNRFCFYRQPPGVVMIIGGVNELIGGVPIPGDISTSPRTTRNEKSVPLATHATPNAIQKGLNLTFDKGTQVAEISTNGYFSLSRTAHFGSPPK</sequence>
<evidence type="ECO:0000256" key="7">
    <source>
        <dbReference type="ARBA" id="ARBA00023136"/>
    </source>
</evidence>
<keyword evidence="4" id="KW-0067">ATP-binding</keyword>
<dbReference type="InterPro" id="IPR023298">
    <property type="entry name" value="ATPase_P-typ_TM_dom_sf"/>
</dbReference>
<evidence type="ECO:0000256" key="3">
    <source>
        <dbReference type="ARBA" id="ARBA00022741"/>
    </source>
</evidence>
<dbReference type="GO" id="GO:0005886">
    <property type="term" value="C:plasma membrane"/>
    <property type="evidence" value="ECO:0007669"/>
    <property type="project" value="TreeGrafter"/>
</dbReference>
<dbReference type="InterPro" id="IPR059000">
    <property type="entry name" value="ATPase_P-type_domA"/>
</dbReference>
<dbReference type="FunFam" id="3.40.50.1000:FF:000083">
    <property type="entry name" value="Sodium/potassium-transporting ATPase subunit alpha"/>
    <property type="match status" value="1"/>
</dbReference>
<dbReference type="GO" id="GO:1990573">
    <property type="term" value="P:potassium ion import across plasma membrane"/>
    <property type="evidence" value="ECO:0007669"/>
    <property type="project" value="TreeGrafter"/>
</dbReference>
<keyword evidence="10" id="KW-1185">Reference proteome</keyword>
<comment type="subcellular location">
    <subcellularLocation>
        <location evidence="1">Membrane</location>
        <topology evidence="1">Multi-pass membrane protein</topology>
    </subcellularLocation>
</comment>
<protein>
    <submittedName>
        <fullName evidence="11">Cation-transporting P-type ATPase C-terminal domain-containing protein</fullName>
    </submittedName>
</protein>
<dbReference type="InterPro" id="IPR001757">
    <property type="entry name" value="P_typ_ATPase"/>
</dbReference>
<evidence type="ECO:0000256" key="5">
    <source>
        <dbReference type="ARBA" id="ARBA00022967"/>
    </source>
</evidence>
<reference evidence="11" key="1">
    <citation type="submission" date="2022-11" db="UniProtKB">
        <authorList>
            <consortium name="WormBaseParasite"/>
        </authorList>
    </citation>
    <scope>IDENTIFICATION</scope>
</reference>
<evidence type="ECO:0000259" key="9">
    <source>
        <dbReference type="Pfam" id="PF00122"/>
    </source>
</evidence>
<proteinExistence type="predicted"/>
<evidence type="ECO:0000256" key="4">
    <source>
        <dbReference type="ARBA" id="ARBA00022840"/>
    </source>
</evidence>
<dbReference type="SUPFAM" id="SSF56784">
    <property type="entry name" value="HAD-like"/>
    <property type="match status" value="1"/>
</dbReference>
<keyword evidence="3" id="KW-0547">Nucleotide-binding</keyword>
<feature type="domain" description="P-type ATPase A" evidence="9">
    <location>
        <begin position="4"/>
        <end position="101"/>
    </location>
</feature>
<dbReference type="AlphaFoldDB" id="A0A914D1H2"/>
<dbReference type="SUPFAM" id="SSF81665">
    <property type="entry name" value="Calcium ATPase, transmembrane domain M"/>
    <property type="match status" value="1"/>
</dbReference>
<dbReference type="InterPro" id="IPR018303">
    <property type="entry name" value="ATPase_P-typ_P_site"/>
</dbReference>
<keyword evidence="6 8" id="KW-1133">Transmembrane helix</keyword>
<dbReference type="GO" id="GO:1902600">
    <property type="term" value="P:proton transmembrane transport"/>
    <property type="evidence" value="ECO:0007669"/>
    <property type="project" value="TreeGrafter"/>
</dbReference>
<dbReference type="InterPro" id="IPR023214">
    <property type="entry name" value="HAD_sf"/>
</dbReference>
<dbReference type="WBParaSite" id="ACRNAN_scaffold1686.g29068.t1">
    <property type="protein sequence ID" value="ACRNAN_scaffold1686.g29068.t1"/>
    <property type="gene ID" value="ACRNAN_scaffold1686.g29068"/>
</dbReference>
<dbReference type="PANTHER" id="PTHR43294:SF5">
    <property type="entry name" value="CATION-TRANSPORTING P-TYPE ATPASE N-TERMINAL DOMAIN-CONTAINING PROTEIN"/>
    <property type="match status" value="1"/>
</dbReference>
<evidence type="ECO:0000256" key="1">
    <source>
        <dbReference type="ARBA" id="ARBA00004141"/>
    </source>
</evidence>
<dbReference type="Pfam" id="PF00122">
    <property type="entry name" value="E1-E2_ATPase"/>
    <property type="match status" value="1"/>
</dbReference>
<name>A0A914D1H2_9BILA</name>
<dbReference type="PANTHER" id="PTHR43294">
    <property type="entry name" value="SODIUM/POTASSIUM-TRANSPORTING ATPASE SUBUNIT ALPHA"/>
    <property type="match status" value="1"/>
</dbReference>
<evidence type="ECO:0000256" key="6">
    <source>
        <dbReference type="ARBA" id="ARBA00022989"/>
    </source>
</evidence>
<dbReference type="Pfam" id="PF00702">
    <property type="entry name" value="Hydrolase"/>
    <property type="match status" value="1"/>
</dbReference>
<accession>A0A914D1H2</accession>
<evidence type="ECO:0000313" key="11">
    <source>
        <dbReference type="WBParaSite" id="ACRNAN_scaffold1686.g29068.t1"/>
    </source>
</evidence>